<accession>I6Z6M0</accession>
<dbReference type="RefSeq" id="WP_014856244.1">
    <property type="nucleotide sequence ID" value="NC_018178.1"/>
</dbReference>
<dbReference type="HOGENOM" id="CLU_1523415_0_0_10"/>
<evidence type="ECO:0000313" key="2">
    <source>
        <dbReference type="Proteomes" id="UP000009011"/>
    </source>
</evidence>
<organism evidence="1 2">
    <name type="scientific">Melioribacter roseus (strain DSM 23840 / JCM 17771 / VKM B-2668 / P3M-2)</name>
    <dbReference type="NCBI Taxonomy" id="1191523"/>
    <lineage>
        <taxon>Bacteria</taxon>
        <taxon>Pseudomonadati</taxon>
        <taxon>Ignavibacteriota</taxon>
        <taxon>Ignavibacteria</taxon>
        <taxon>Ignavibacteriales</taxon>
        <taxon>Melioribacteraceae</taxon>
        <taxon>Melioribacter</taxon>
    </lineage>
</organism>
<keyword evidence="2" id="KW-1185">Reference proteome</keyword>
<sequence>MKIIKLLLICILLCTYINVEAQIAKIGIGAGGGTIKGNSASVGALCGILFADTDILFPDYINIRGGFLFSRKAEYFLPENRTGRYYPFIKSFFIKAVTEQNLYGISYIEEGIGIAAINDRTFSDVDYWEPGITFGINAGIKPTRHSRFSIGIDYGLGLTRTNATYYSLLLSYAYQF</sequence>
<gene>
    <name evidence="1" type="ordered locus">MROS_1574</name>
</gene>
<dbReference type="Proteomes" id="UP000009011">
    <property type="component" value="Chromosome"/>
</dbReference>
<proteinExistence type="predicted"/>
<dbReference type="KEGG" id="mro:MROS_1574"/>
<protein>
    <recommendedName>
        <fullName evidence="3">Outer membrane protein beta-barrel domain-containing protein</fullName>
    </recommendedName>
</protein>
<reference evidence="1 2" key="1">
    <citation type="journal article" date="2013" name="PLoS ONE">
        <title>Genomic analysis of Melioribacter roseus, facultatively anaerobic organotrophic bacterium representing a novel deep lineage within Bacteriodetes/Chlorobi group.</title>
        <authorList>
            <person name="Kadnikov V.V."/>
            <person name="Mardanov A.V."/>
            <person name="Podosokorskaya O.A."/>
            <person name="Gavrilov S.N."/>
            <person name="Kublanov I.V."/>
            <person name="Beletsky A.V."/>
            <person name="Bonch-Osmolovskaya E.A."/>
            <person name="Ravin N.V."/>
        </authorList>
    </citation>
    <scope>NUCLEOTIDE SEQUENCE [LARGE SCALE GENOMIC DNA]</scope>
    <source>
        <strain evidence="2">JCM 17771 / P3M-2</strain>
    </source>
</reference>
<dbReference type="EMBL" id="CP003557">
    <property type="protein sequence ID" value="AFN74810.1"/>
    <property type="molecule type" value="Genomic_DNA"/>
</dbReference>
<evidence type="ECO:0000313" key="1">
    <source>
        <dbReference type="EMBL" id="AFN74810.1"/>
    </source>
</evidence>
<dbReference type="AlphaFoldDB" id="I6Z6M0"/>
<evidence type="ECO:0008006" key="3">
    <source>
        <dbReference type="Google" id="ProtNLM"/>
    </source>
</evidence>
<name>I6Z6M0_MELRP</name>